<name>A0AA48GQI1_9BACT</name>
<dbReference type="PANTHER" id="PTHR43080:SF2">
    <property type="entry name" value="CBS DOMAIN-CONTAINING PROTEIN"/>
    <property type="match status" value="1"/>
</dbReference>
<dbReference type="InterPro" id="IPR046342">
    <property type="entry name" value="CBS_dom_sf"/>
</dbReference>
<dbReference type="InterPro" id="IPR051257">
    <property type="entry name" value="Diverse_CBS-Domain"/>
</dbReference>
<dbReference type="PANTHER" id="PTHR43080">
    <property type="entry name" value="CBS DOMAIN-CONTAINING PROTEIN CBSX3, MITOCHONDRIAL"/>
    <property type="match status" value="1"/>
</dbReference>
<dbReference type="SMART" id="SM00116">
    <property type="entry name" value="CBS"/>
    <property type="match status" value="2"/>
</dbReference>
<accession>A0AA48GQI1</accession>
<dbReference type="AlphaFoldDB" id="A0AA48GQI1"/>
<dbReference type="Pfam" id="PF00571">
    <property type="entry name" value="CBS"/>
    <property type="match status" value="2"/>
</dbReference>
<reference evidence="5" key="1">
    <citation type="journal article" date="2023" name="Int. J. Syst. Evol. Microbiol.">
        <title>Mesoterricola silvestris gen. nov., sp. nov., Mesoterricola sediminis sp. nov., Geothrix oryzae sp. nov., Geothrix edaphica sp. nov., Geothrix rubra sp. nov., and Geothrix limicola sp. nov., six novel members of Acidobacteriota isolated from soils.</title>
        <authorList>
            <person name="Itoh H."/>
            <person name="Sugisawa Y."/>
            <person name="Mise K."/>
            <person name="Xu Z."/>
            <person name="Kuniyasu M."/>
            <person name="Ushijima N."/>
            <person name="Kawano K."/>
            <person name="Kobayashi E."/>
            <person name="Shiratori Y."/>
            <person name="Masuda Y."/>
            <person name="Senoo K."/>
        </authorList>
    </citation>
    <scope>NUCLEOTIDE SEQUENCE [LARGE SCALE GENOMIC DNA]</scope>
    <source>
        <strain evidence="5">W79</strain>
    </source>
</reference>
<dbReference type="CDD" id="cd04623">
    <property type="entry name" value="CBS_pair_bac_euk"/>
    <property type="match status" value="1"/>
</dbReference>
<dbReference type="KEGG" id="msil:METEAL_13260"/>
<dbReference type="InterPro" id="IPR044725">
    <property type="entry name" value="CBSX3_CBS_dom"/>
</dbReference>
<dbReference type="Gene3D" id="3.10.580.10">
    <property type="entry name" value="CBS-domain"/>
    <property type="match status" value="1"/>
</dbReference>
<dbReference type="InterPro" id="IPR000644">
    <property type="entry name" value="CBS_dom"/>
</dbReference>
<feature type="domain" description="CBS" evidence="3">
    <location>
        <begin position="76"/>
        <end position="131"/>
    </location>
</feature>
<evidence type="ECO:0000256" key="1">
    <source>
        <dbReference type="ARBA" id="ARBA00023122"/>
    </source>
</evidence>
<keyword evidence="5" id="KW-1185">Reference proteome</keyword>
<evidence type="ECO:0000256" key="2">
    <source>
        <dbReference type="PROSITE-ProRule" id="PRU00703"/>
    </source>
</evidence>
<dbReference type="RefSeq" id="WP_316415058.1">
    <property type="nucleotide sequence ID" value="NZ_AP027080.1"/>
</dbReference>
<evidence type="ECO:0000313" key="4">
    <source>
        <dbReference type="EMBL" id="BDU72152.1"/>
    </source>
</evidence>
<evidence type="ECO:0000313" key="5">
    <source>
        <dbReference type="Proteomes" id="UP001238179"/>
    </source>
</evidence>
<sequence>MTDMKRILDAKGYTFFFISAEAKVADAVRLLEQKKVGFLLVMDGERMEGVFSERDVVKLMARKGPTAMDLKVADVMTTSVYHVALRTSVDEVMGLMSEKGIRHVPVMDGKMVVGVVSIRDVVAEVVADREITIKGLENYIVGTDFRN</sequence>
<gene>
    <name evidence="4" type="ORF">METEAL_13260</name>
</gene>
<feature type="domain" description="CBS" evidence="3">
    <location>
        <begin position="4"/>
        <end position="66"/>
    </location>
</feature>
<proteinExistence type="predicted"/>
<evidence type="ECO:0000259" key="3">
    <source>
        <dbReference type="PROSITE" id="PS51371"/>
    </source>
</evidence>
<protein>
    <submittedName>
        <fullName evidence="4">CBS domain-containing protein</fullName>
    </submittedName>
</protein>
<organism evidence="4 5">
    <name type="scientific">Mesoterricola silvestris</name>
    <dbReference type="NCBI Taxonomy" id="2927979"/>
    <lineage>
        <taxon>Bacteria</taxon>
        <taxon>Pseudomonadati</taxon>
        <taxon>Acidobacteriota</taxon>
        <taxon>Holophagae</taxon>
        <taxon>Holophagales</taxon>
        <taxon>Holophagaceae</taxon>
        <taxon>Mesoterricola</taxon>
    </lineage>
</organism>
<dbReference type="Proteomes" id="UP001238179">
    <property type="component" value="Chromosome"/>
</dbReference>
<dbReference type="PROSITE" id="PS51371">
    <property type="entry name" value="CBS"/>
    <property type="match status" value="2"/>
</dbReference>
<dbReference type="EMBL" id="AP027080">
    <property type="protein sequence ID" value="BDU72152.1"/>
    <property type="molecule type" value="Genomic_DNA"/>
</dbReference>
<keyword evidence="1 2" id="KW-0129">CBS domain</keyword>
<dbReference type="SUPFAM" id="SSF54631">
    <property type="entry name" value="CBS-domain pair"/>
    <property type="match status" value="1"/>
</dbReference>